<accession>C4J5U1</accession>
<reference evidence="2" key="1">
    <citation type="journal article" date="2009" name="PLoS Genet.">
        <title>Sequencing, mapping, and analysis of 27,455 maize full-length cDNAs.</title>
        <authorList>
            <person name="Soderlund C."/>
            <person name="Descour A."/>
            <person name="Kudrna D."/>
            <person name="Bomhoff M."/>
            <person name="Boyd L."/>
            <person name="Currie J."/>
            <person name="Angelova A."/>
            <person name="Collura K."/>
            <person name="Wissotski M."/>
            <person name="Ashley E."/>
            <person name="Morrow D."/>
            <person name="Fernandes J."/>
            <person name="Walbot V."/>
            <person name="Yu Y."/>
        </authorList>
    </citation>
    <scope>NUCLEOTIDE SEQUENCE</scope>
    <source>
        <strain evidence="2">B73</strain>
    </source>
</reference>
<protein>
    <submittedName>
        <fullName evidence="2">Uncharacterized protein</fullName>
    </submittedName>
</protein>
<name>C4J5U1_MAIZE</name>
<reference evidence="2" key="2">
    <citation type="submission" date="2012-06" db="EMBL/GenBank/DDBJ databases">
        <authorList>
            <person name="Yu Y."/>
            <person name="Currie J."/>
            <person name="Lomeli R."/>
            <person name="Angelova A."/>
            <person name="Collura K."/>
            <person name="Wissotski M."/>
            <person name="Campos D."/>
            <person name="Kudrna D."/>
            <person name="Golser W."/>
            <person name="Ashely E."/>
            <person name="Descour A."/>
            <person name="Fernandes J."/>
            <person name="Soderlund C."/>
            <person name="Walbot V."/>
        </authorList>
    </citation>
    <scope>NUCLEOTIDE SEQUENCE</scope>
    <source>
        <strain evidence="2">B73</strain>
    </source>
</reference>
<dbReference type="EMBL" id="BT086188">
    <property type="protein sequence ID" value="ACR36541.1"/>
    <property type="molecule type" value="mRNA"/>
</dbReference>
<dbReference type="AlphaFoldDB" id="C4J5U1"/>
<feature type="compositionally biased region" description="Low complexity" evidence="1">
    <location>
        <begin position="8"/>
        <end position="21"/>
    </location>
</feature>
<sequence>MNSTRHAPPQSQSPHQLLLPLCSPPPPPPVYIAGLRCRAFTIIGLLALLRQVPSRTLQTG</sequence>
<organism evidence="2">
    <name type="scientific">Zea mays</name>
    <name type="common">Maize</name>
    <dbReference type="NCBI Taxonomy" id="4577"/>
    <lineage>
        <taxon>Eukaryota</taxon>
        <taxon>Viridiplantae</taxon>
        <taxon>Streptophyta</taxon>
        <taxon>Embryophyta</taxon>
        <taxon>Tracheophyta</taxon>
        <taxon>Spermatophyta</taxon>
        <taxon>Magnoliopsida</taxon>
        <taxon>Liliopsida</taxon>
        <taxon>Poales</taxon>
        <taxon>Poaceae</taxon>
        <taxon>PACMAD clade</taxon>
        <taxon>Panicoideae</taxon>
        <taxon>Andropogonodae</taxon>
        <taxon>Andropogoneae</taxon>
        <taxon>Tripsacinae</taxon>
        <taxon>Zea</taxon>
    </lineage>
</organism>
<feature type="region of interest" description="Disordered" evidence="1">
    <location>
        <begin position="1"/>
        <end position="21"/>
    </location>
</feature>
<evidence type="ECO:0000313" key="2">
    <source>
        <dbReference type="EMBL" id="ACR36541.1"/>
    </source>
</evidence>
<evidence type="ECO:0000256" key="1">
    <source>
        <dbReference type="SAM" id="MobiDB-lite"/>
    </source>
</evidence>
<proteinExistence type="evidence at transcript level"/>